<proteinExistence type="predicted"/>
<keyword evidence="3" id="KW-1185">Reference proteome</keyword>
<accession>A0A0N5AVH3</accession>
<feature type="transmembrane region" description="Helical" evidence="2">
    <location>
        <begin position="93"/>
        <end position="109"/>
    </location>
</feature>
<dbReference type="WBParaSite" id="SMUV_0000889201-mRNA-1">
    <property type="protein sequence ID" value="SMUV_0000889201-mRNA-1"/>
    <property type="gene ID" value="SMUV_0000889201"/>
</dbReference>
<dbReference type="Proteomes" id="UP000046393">
    <property type="component" value="Unplaced"/>
</dbReference>
<organism evidence="3 4">
    <name type="scientific">Syphacia muris</name>
    <dbReference type="NCBI Taxonomy" id="451379"/>
    <lineage>
        <taxon>Eukaryota</taxon>
        <taxon>Metazoa</taxon>
        <taxon>Ecdysozoa</taxon>
        <taxon>Nematoda</taxon>
        <taxon>Chromadorea</taxon>
        <taxon>Rhabditida</taxon>
        <taxon>Spirurina</taxon>
        <taxon>Oxyuridomorpha</taxon>
        <taxon>Oxyuroidea</taxon>
        <taxon>Oxyuridae</taxon>
        <taxon>Syphacia</taxon>
    </lineage>
</organism>
<sequence length="155" mass="17564">MPSEMATKANKRREASICTYARVRSHNARAIHGSISAFGVFFTRFSHSHFLSLLINPFCIKTPANIRFRNTQENDEYRSESSSFNDRRQRCGGMYYFFTTLTTFIVAYLQKKNAMNACNDDVAAAAAAADDDDDDNLPPENSQTDGANDELWKRN</sequence>
<evidence type="ECO:0000256" key="1">
    <source>
        <dbReference type="SAM" id="MobiDB-lite"/>
    </source>
</evidence>
<reference evidence="4" key="1">
    <citation type="submission" date="2017-02" db="UniProtKB">
        <authorList>
            <consortium name="WormBaseParasite"/>
        </authorList>
    </citation>
    <scope>IDENTIFICATION</scope>
</reference>
<keyword evidence="2" id="KW-0472">Membrane</keyword>
<evidence type="ECO:0000256" key="2">
    <source>
        <dbReference type="SAM" id="Phobius"/>
    </source>
</evidence>
<feature type="region of interest" description="Disordered" evidence="1">
    <location>
        <begin position="129"/>
        <end position="155"/>
    </location>
</feature>
<dbReference type="AlphaFoldDB" id="A0A0N5AVH3"/>
<name>A0A0N5AVH3_9BILA</name>
<evidence type="ECO:0000313" key="4">
    <source>
        <dbReference type="WBParaSite" id="SMUV_0000889201-mRNA-1"/>
    </source>
</evidence>
<keyword evidence="2" id="KW-0812">Transmembrane</keyword>
<keyword evidence="2" id="KW-1133">Transmembrane helix</keyword>
<protein>
    <submittedName>
        <fullName evidence="4">Uncharacterized protein</fullName>
    </submittedName>
</protein>
<evidence type="ECO:0000313" key="3">
    <source>
        <dbReference type="Proteomes" id="UP000046393"/>
    </source>
</evidence>